<name>A0ACC0VSN5_9STRA</name>
<comment type="caution">
    <text evidence="1">The sequence shown here is derived from an EMBL/GenBank/DDBJ whole genome shotgun (WGS) entry which is preliminary data.</text>
</comment>
<keyword evidence="2" id="KW-1185">Reference proteome</keyword>
<organism evidence="1 2">
    <name type="scientific">Peronosclerospora sorghi</name>
    <dbReference type="NCBI Taxonomy" id="230839"/>
    <lineage>
        <taxon>Eukaryota</taxon>
        <taxon>Sar</taxon>
        <taxon>Stramenopiles</taxon>
        <taxon>Oomycota</taxon>
        <taxon>Peronosporomycetes</taxon>
        <taxon>Peronosporales</taxon>
        <taxon>Peronosporaceae</taxon>
        <taxon>Peronosclerospora</taxon>
    </lineage>
</organism>
<gene>
    <name evidence="1" type="ORF">PsorP6_015084</name>
</gene>
<reference evidence="1 2" key="1">
    <citation type="journal article" date="2022" name="bioRxiv">
        <title>The genome of the oomycete Peronosclerospora sorghi, a cosmopolitan pathogen of maize and sorghum, is inflated with dispersed pseudogenes.</title>
        <authorList>
            <person name="Fletcher K."/>
            <person name="Martin F."/>
            <person name="Isakeit T."/>
            <person name="Cavanaugh K."/>
            <person name="Magill C."/>
            <person name="Michelmore R."/>
        </authorList>
    </citation>
    <scope>NUCLEOTIDE SEQUENCE [LARGE SCALE GENOMIC DNA]</scope>
    <source>
        <strain evidence="1">P6</strain>
    </source>
</reference>
<evidence type="ECO:0000313" key="2">
    <source>
        <dbReference type="Proteomes" id="UP001163321"/>
    </source>
</evidence>
<accession>A0ACC0VSN5</accession>
<dbReference type="EMBL" id="CM047586">
    <property type="protein sequence ID" value="KAI9909504.1"/>
    <property type="molecule type" value="Genomic_DNA"/>
</dbReference>
<protein>
    <submittedName>
        <fullName evidence="1">Uncharacterized protein</fullName>
    </submittedName>
</protein>
<sequence>MDIGIEVLWSYARKIELFLAQDNQHNMMRHHLIDSFLQRGEEESGPVLFVSMITILKKKLRRVRYSSHCHRLDAVKLLVTCLRAPQTGSELKHVKPTIKSPLLPCATA</sequence>
<evidence type="ECO:0000313" key="1">
    <source>
        <dbReference type="EMBL" id="KAI9909504.1"/>
    </source>
</evidence>
<dbReference type="Proteomes" id="UP001163321">
    <property type="component" value="Chromosome 7"/>
</dbReference>
<proteinExistence type="predicted"/>